<dbReference type="EMBL" id="BSNM01000014">
    <property type="protein sequence ID" value="GLQ31850.1"/>
    <property type="molecule type" value="Genomic_DNA"/>
</dbReference>
<gene>
    <name evidence="2" type="ORF">GCM10007876_23290</name>
</gene>
<evidence type="ECO:0000313" key="2">
    <source>
        <dbReference type="EMBL" id="GLQ31850.1"/>
    </source>
</evidence>
<comment type="caution">
    <text evidence="2">The sequence shown here is derived from an EMBL/GenBank/DDBJ whole genome shotgun (WGS) entry which is preliminary data.</text>
</comment>
<feature type="domain" description="ImpA N-terminal" evidence="1">
    <location>
        <begin position="13"/>
        <end position="142"/>
    </location>
</feature>
<dbReference type="Pfam" id="PF06812">
    <property type="entry name" value="ImpA_N"/>
    <property type="match status" value="1"/>
</dbReference>
<dbReference type="InterPro" id="IPR010657">
    <property type="entry name" value="ImpA_N"/>
</dbReference>
<dbReference type="PANTHER" id="PTHR37951">
    <property type="entry name" value="CYTOPLASMIC PROTEIN-RELATED"/>
    <property type="match status" value="1"/>
</dbReference>
<keyword evidence="3" id="KW-1185">Reference proteome</keyword>
<name>A0AA37SB46_9GAMM</name>
<reference evidence="2" key="1">
    <citation type="journal article" date="2014" name="Int. J. Syst. Evol. Microbiol.">
        <title>Complete genome sequence of Corynebacterium casei LMG S-19264T (=DSM 44701T), isolated from a smear-ripened cheese.</title>
        <authorList>
            <consortium name="US DOE Joint Genome Institute (JGI-PGF)"/>
            <person name="Walter F."/>
            <person name="Albersmeier A."/>
            <person name="Kalinowski J."/>
            <person name="Ruckert C."/>
        </authorList>
    </citation>
    <scope>NUCLEOTIDE SEQUENCE</scope>
    <source>
        <strain evidence="2">NBRC 110071</strain>
    </source>
</reference>
<dbReference type="InterPro" id="IPR017740">
    <property type="entry name" value="TssA-like"/>
</dbReference>
<organism evidence="2 3">
    <name type="scientific">Litoribrevibacter albus</name>
    <dbReference type="NCBI Taxonomy" id="1473156"/>
    <lineage>
        <taxon>Bacteria</taxon>
        <taxon>Pseudomonadati</taxon>
        <taxon>Pseudomonadota</taxon>
        <taxon>Gammaproteobacteria</taxon>
        <taxon>Oceanospirillales</taxon>
        <taxon>Oceanospirillaceae</taxon>
        <taxon>Litoribrevibacter</taxon>
    </lineage>
</organism>
<dbReference type="Proteomes" id="UP001161389">
    <property type="component" value="Unassembled WGS sequence"/>
</dbReference>
<protein>
    <submittedName>
        <fullName evidence="2">Type VI secretion protein</fullName>
    </submittedName>
</protein>
<dbReference type="AlphaFoldDB" id="A0AA37SB46"/>
<evidence type="ECO:0000313" key="3">
    <source>
        <dbReference type="Proteomes" id="UP001161389"/>
    </source>
</evidence>
<dbReference type="RefSeq" id="WP_284381604.1">
    <property type="nucleotide sequence ID" value="NZ_BSNM01000014.1"/>
</dbReference>
<evidence type="ECO:0000259" key="1">
    <source>
        <dbReference type="Pfam" id="PF06812"/>
    </source>
</evidence>
<dbReference type="PANTHER" id="PTHR37951:SF1">
    <property type="entry name" value="TYPE VI SECRETION SYSTEM COMPONENT TSSA1"/>
    <property type="match status" value="1"/>
</dbReference>
<dbReference type="NCBIfam" id="TIGR03363">
    <property type="entry name" value="VI_chp_8"/>
    <property type="match status" value="1"/>
</dbReference>
<proteinExistence type="predicted"/>
<reference evidence="2" key="2">
    <citation type="submission" date="2023-01" db="EMBL/GenBank/DDBJ databases">
        <title>Draft genome sequence of Litoribrevibacter albus strain NBRC 110071.</title>
        <authorList>
            <person name="Sun Q."/>
            <person name="Mori K."/>
        </authorList>
    </citation>
    <scope>NUCLEOTIDE SEQUENCE</scope>
    <source>
        <strain evidence="2">NBRC 110071</strain>
    </source>
</reference>
<sequence>MDYSEVLDIGTLLAPISDSSPVGADPRDDISPTSRYFTLKDVRNQARANERAALVDDDLVSSVFNDWRPIAEQIPEALTNECKDLEYAAWLIEALCRLEGFSGLAAAFRLTRELIENYWDSIYPLPDEDGLETRIAPIIGLNGYDGEGSLITPIVSIPITPSNGEQAYATWQYTRAAEIALLDEEKQRQKADSGIATLEEIESVIKETPIDFYQNLVADLQSAIDEFKLLSDAMDAAMSGTPQPTSMISKSLAKCYEAIRYFVGDRLDQAVAENEESLEVVEDEDGDASSAGTVVSQVPKKLETRDQAIRMLKEVSDFFHKTEPHSPMPYAIDQVVRWSGLSLPELLQELIDDGGSRNQYFRLTGIPVGE</sequence>
<accession>A0AA37SB46</accession>